<evidence type="ECO:0000313" key="2">
    <source>
        <dbReference type="Proteomes" id="UP000767854"/>
    </source>
</evidence>
<evidence type="ECO:0000313" key="1">
    <source>
        <dbReference type="EMBL" id="MBM7561436.1"/>
    </source>
</evidence>
<protein>
    <recommendedName>
        <fullName evidence="3">Chemotaxis protein</fullName>
    </recommendedName>
</protein>
<accession>A0ABS2MPW3</accession>
<keyword evidence="2" id="KW-1185">Reference proteome</keyword>
<proteinExistence type="predicted"/>
<comment type="caution">
    <text evidence="1">The sequence shown here is derived from an EMBL/GenBank/DDBJ whole genome shotgun (WGS) entry which is preliminary data.</text>
</comment>
<sequence length="94" mass="10149">MAINQSEGTEKGAKSVNAMGNLVVQDKTHRLDLNASTESIDTLKELVKKIEVTKDAIVEIMDVIKKTSGIAKEIKTTIEVLASLNASVRNKPGQ</sequence>
<dbReference type="EMBL" id="JAFBDT010000005">
    <property type="protein sequence ID" value="MBM7561436.1"/>
    <property type="molecule type" value="Genomic_DNA"/>
</dbReference>
<name>A0ABS2MPW3_9FIRM</name>
<reference evidence="1 2" key="1">
    <citation type="submission" date="2021-01" db="EMBL/GenBank/DDBJ databases">
        <title>Genomic Encyclopedia of Type Strains, Phase IV (KMG-IV): sequencing the most valuable type-strain genomes for metagenomic binning, comparative biology and taxonomic classification.</title>
        <authorList>
            <person name="Goeker M."/>
        </authorList>
    </citation>
    <scope>NUCLEOTIDE SEQUENCE [LARGE SCALE GENOMIC DNA]</scope>
    <source>
        <strain evidence="1 2">DSM 24436</strain>
    </source>
</reference>
<evidence type="ECO:0008006" key="3">
    <source>
        <dbReference type="Google" id="ProtNLM"/>
    </source>
</evidence>
<dbReference type="RefSeq" id="WP_204662941.1">
    <property type="nucleotide sequence ID" value="NZ_JAFBDT010000005.1"/>
</dbReference>
<organism evidence="1 2">
    <name type="scientific">Fusibacter tunisiensis</name>
    <dbReference type="NCBI Taxonomy" id="1008308"/>
    <lineage>
        <taxon>Bacteria</taxon>
        <taxon>Bacillati</taxon>
        <taxon>Bacillota</taxon>
        <taxon>Clostridia</taxon>
        <taxon>Eubacteriales</taxon>
        <taxon>Eubacteriales Family XII. Incertae Sedis</taxon>
        <taxon>Fusibacter</taxon>
    </lineage>
</organism>
<dbReference type="Proteomes" id="UP000767854">
    <property type="component" value="Unassembled WGS sequence"/>
</dbReference>
<gene>
    <name evidence="1" type="ORF">JOC49_000956</name>
</gene>